<dbReference type="GO" id="GO:0005524">
    <property type="term" value="F:ATP binding"/>
    <property type="evidence" value="ECO:0007669"/>
    <property type="project" value="UniProtKB-KW"/>
</dbReference>
<organism evidence="12 13">
    <name type="scientific">Hominilimicola fabiformis</name>
    <dbReference type="NCBI Taxonomy" id="2885356"/>
    <lineage>
        <taxon>Bacteria</taxon>
        <taxon>Bacillati</taxon>
        <taxon>Bacillota</taxon>
        <taxon>Clostridia</taxon>
        <taxon>Eubacteriales</taxon>
        <taxon>Oscillospiraceae</taxon>
        <taxon>Hominilimicola</taxon>
    </lineage>
</organism>
<evidence type="ECO:0000313" key="12">
    <source>
        <dbReference type="EMBL" id="MCC2210159.1"/>
    </source>
</evidence>
<keyword evidence="5 9" id="KW-0227">DNA damage</keyword>
<dbReference type="EMBL" id="JAJEQM010000005">
    <property type="protein sequence ID" value="MCC2210159.1"/>
    <property type="molecule type" value="Genomic_DNA"/>
</dbReference>
<dbReference type="Pfam" id="PF02463">
    <property type="entry name" value="SMC_N"/>
    <property type="match status" value="1"/>
</dbReference>
<dbReference type="PANTHER" id="PTHR11059:SF0">
    <property type="entry name" value="DNA REPAIR PROTEIN RECN"/>
    <property type="match status" value="1"/>
</dbReference>
<evidence type="ECO:0000256" key="1">
    <source>
        <dbReference type="ARBA" id="ARBA00003618"/>
    </source>
</evidence>
<evidence type="ECO:0000256" key="3">
    <source>
        <dbReference type="ARBA" id="ARBA00021315"/>
    </source>
</evidence>
<accession>A0AAE3J919</accession>
<evidence type="ECO:0000256" key="8">
    <source>
        <dbReference type="ARBA" id="ARBA00033408"/>
    </source>
</evidence>
<comment type="function">
    <text evidence="1 9">May be involved in recombinational repair of damaged DNA.</text>
</comment>
<dbReference type="RefSeq" id="WP_308456148.1">
    <property type="nucleotide sequence ID" value="NZ_JAJEQM010000005.1"/>
</dbReference>
<evidence type="ECO:0000313" key="13">
    <source>
        <dbReference type="Proteomes" id="UP001198242"/>
    </source>
</evidence>
<keyword evidence="10" id="KW-0175">Coiled coil</keyword>
<evidence type="ECO:0000256" key="9">
    <source>
        <dbReference type="PIRNR" id="PIRNR003128"/>
    </source>
</evidence>
<dbReference type="NCBIfam" id="TIGR00634">
    <property type="entry name" value="recN"/>
    <property type="match status" value="1"/>
</dbReference>
<dbReference type="SUPFAM" id="SSF52540">
    <property type="entry name" value="P-loop containing nucleoside triphosphate hydrolases"/>
    <property type="match status" value="1"/>
</dbReference>
<sequence length="556" mass="62769">MLNQLSVRNVAVIDKLDINLHDGVSVLTGETGAGKSIIIDSINMILGDRANKELVRYGTDKAVVQAVFDAPKSVINILEENDIDVEDGTVIITRQVTKEGKSVARINGMVVTLNILREISDRLINIHGQHDNQALLTPIRHITFLDAYADNEEYINQYKDILSKKREIEKKISSLEMDEQEKMQRIDLLEYQVKEIKKASLEKGEEDDLREQRDIYTNAEQITKSVNEAYMNLYEGDEIQSAYDGISIAVNEISQISDLNPQLKSIYDTLNEIMYSLEDTAHEIKEFGETVEFDEQTLNEIEERLDLISRLKRKYGNSIEEILEYLKTAESELNDIKLSDERTNELKEELESIMKELKEKGNILTQRRENAAKVLEENIEKSLHELNMEKSKFKVNIENDGTFYDNGMDKVEFLISTNPGEPLKPLVKIASGGELSRVMLAIKSILADSDGVDTMIFDEIDTGVSGKAAMSIAKKLAVIAKNKQVICITHLPQLTAMADNHYLIQKNTDGEMASTTLKELDEEGRELELARIIDGGEVTELALSHAKQMLENAKNN</sequence>
<dbReference type="GO" id="GO:0006281">
    <property type="term" value="P:DNA repair"/>
    <property type="evidence" value="ECO:0007669"/>
    <property type="project" value="UniProtKB-KW"/>
</dbReference>
<comment type="caution">
    <text evidence="12">The sequence shown here is derived from an EMBL/GenBank/DDBJ whole genome shotgun (WGS) entry which is preliminary data.</text>
</comment>
<dbReference type="PANTHER" id="PTHR11059">
    <property type="entry name" value="DNA REPAIR PROTEIN RECN"/>
    <property type="match status" value="1"/>
</dbReference>
<dbReference type="Proteomes" id="UP001198242">
    <property type="component" value="Unassembled WGS sequence"/>
</dbReference>
<dbReference type="InterPro" id="IPR003395">
    <property type="entry name" value="RecF/RecN/SMC_N"/>
</dbReference>
<gene>
    <name evidence="12" type="primary">recN</name>
    <name evidence="12" type="ORF">LKE05_05060</name>
</gene>
<evidence type="ECO:0000256" key="10">
    <source>
        <dbReference type="SAM" id="Coils"/>
    </source>
</evidence>
<feature type="coiled-coil region" evidence="10">
    <location>
        <begin position="151"/>
        <end position="185"/>
    </location>
</feature>
<evidence type="ECO:0000256" key="6">
    <source>
        <dbReference type="ARBA" id="ARBA00022840"/>
    </source>
</evidence>
<evidence type="ECO:0000256" key="4">
    <source>
        <dbReference type="ARBA" id="ARBA00022741"/>
    </source>
</evidence>
<evidence type="ECO:0000259" key="11">
    <source>
        <dbReference type="Pfam" id="PF02463"/>
    </source>
</evidence>
<comment type="similarity">
    <text evidence="2 9">Belongs to the RecN family.</text>
</comment>
<dbReference type="Gene3D" id="3.40.50.300">
    <property type="entry name" value="P-loop containing nucleotide triphosphate hydrolases"/>
    <property type="match status" value="2"/>
</dbReference>
<feature type="domain" description="RecF/RecN/SMC N-terminal" evidence="11">
    <location>
        <begin position="2"/>
        <end position="510"/>
    </location>
</feature>
<evidence type="ECO:0000256" key="7">
    <source>
        <dbReference type="ARBA" id="ARBA00023204"/>
    </source>
</evidence>
<dbReference type="AlphaFoldDB" id="A0AAE3J919"/>
<reference evidence="12 13" key="1">
    <citation type="submission" date="2021-10" db="EMBL/GenBank/DDBJ databases">
        <title>Anaerobic single-cell dispensing facilitates the cultivation of human gut bacteria.</title>
        <authorList>
            <person name="Afrizal A."/>
        </authorList>
    </citation>
    <scope>NUCLEOTIDE SEQUENCE [LARGE SCALE GENOMIC DNA]</scope>
    <source>
        <strain evidence="12 13">CLA-AA-H232</strain>
    </source>
</reference>
<keyword evidence="13" id="KW-1185">Reference proteome</keyword>
<protein>
    <recommendedName>
        <fullName evidence="3 9">DNA repair protein RecN</fullName>
    </recommendedName>
    <alternativeName>
        <fullName evidence="8 9">Recombination protein N</fullName>
    </alternativeName>
</protein>
<dbReference type="InterPro" id="IPR027417">
    <property type="entry name" value="P-loop_NTPase"/>
</dbReference>
<dbReference type="InterPro" id="IPR004604">
    <property type="entry name" value="DNA_recomb/repair_RecN"/>
</dbReference>
<dbReference type="NCBIfam" id="NF008121">
    <property type="entry name" value="PRK10869.1"/>
    <property type="match status" value="1"/>
</dbReference>
<dbReference type="FunFam" id="3.40.50.300:FF:000356">
    <property type="entry name" value="DNA repair protein RecN"/>
    <property type="match status" value="1"/>
</dbReference>
<feature type="coiled-coil region" evidence="10">
    <location>
        <begin position="336"/>
        <end position="392"/>
    </location>
</feature>
<dbReference type="CDD" id="cd03241">
    <property type="entry name" value="ABC_RecN"/>
    <property type="match status" value="2"/>
</dbReference>
<dbReference type="GO" id="GO:0006310">
    <property type="term" value="P:DNA recombination"/>
    <property type="evidence" value="ECO:0007669"/>
    <property type="project" value="InterPro"/>
</dbReference>
<dbReference type="PIRSF" id="PIRSF003128">
    <property type="entry name" value="RecN"/>
    <property type="match status" value="1"/>
</dbReference>
<name>A0AAE3J919_9FIRM</name>
<dbReference type="GO" id="GO:0043590">
    <property type="term" value="C:bacterial nucleoid"/>
    <property type="evidence" value="ECO:0007669"/>
    <property type="project" value="TreeGrafter"/>
</dbReference>
<keyword evidence="7 9" id="KW-0234">DNA repair</keyword>
<dbReference type="GO" id="GO:0009432">
    <property type="term" value="P:SOS response"/>
    <property type="evidence" value="ECO:0007669"/>
    <property type="project" value="TreeGrafter"/>
</dbReference>
<keyword evidence="4" id="KW-0547">Nucleotide-binding</keyword>
<proteinExistence type="inferred from homology"/>
<keyword evidence="6" id="KW-0067">ATP-binding</keyword>
<dbReference type="FunFam" id="3.40.50.300:FF:000319">
    <property type="entry name" value="DNA repair protein RecN"/>
    <property type="match status" value="1"/>
</dbReference>
<evidence type="ECO:0000256" key="2">
    <source>
        <dbReference type="ARBA" id="ARBA00009441"/>
    </source>
</evidence>
<evidence type="ECO:0000256" key="5">
    <source>
        <dbReference type="ARBA" id="ARBA00022763"/>
    </source>
</evidence>